<sequence length="613" mass="68729">MHARQSGSRVSNACDECKRRKVKCSGKNPCESCVARRISCVFKAAPKKVTVSEDSTPGTTTAAPITNPLVSSRSFYLQDSSGRYRFCGPSSTWAFSQRVFLLFKTVMPDYPSPDLPFHVDGSTWTLNWTRTSQIDASLLEGLPSHNDFLYLLNTIKYHSHQMLVLFDEDEFLPRLNAFYQNGIEEVKASPLWFIQYLLLISLAKMCIGTSNCSGSPPGSSFFERAMSLMPDFVGLHRQPNLAMQILYLTALFLVTVDMKDAAYAYASLHREPPSELFGHRFARQCRDIWWSAYVLDRQLAAVIGCPTSIQDSQITCALPTSYDESKDVRYMTMHIKLAKVVGQILDSVYTTEDARKRSFIATVQSVLRDLAPVLQEIEQLTSQGETAPFVTVSTINCHLYLTYHQCIILATRPLFLYFLLNRLDNQSTPGDEGENPTPPQLRQLLEVSLQSAKFILRTLIMLHEQSHLEPLFPFGLDNLFSSAFIVIMAHFIDPSLVPDMQHYVTSVSRMLTDMTAKGNTMARLRQKELTLLQQLKQAALGRESGTPGMPEYTPEPSSMMPAFSPLPSTGDWVGSAEDMNVNHTQILSLAQQLDVLSGSDWDINFGIGGDSWI</sequence>
<evidence type="ECO:0000256" key="1">
    <source>
        <dbReference type="ARBA" id="ARBA00022723"/>
    </source>
</evidence>
<dbReference type="SUPFAM" id="SSF57701">
    <property type="entry name" value="Zn2/Cys6 DNA-binding domain"/>
    <property type="match status" value="1"/>
</dbReference>
<name>A0A9W4JDK9_9EURO</name>
<evidence type="ECO:0000259" key="6">
    <source>
        <dbReference type="PROSITE" id="PS50048"/>
    </source>
</evidence>
<organism evidence="7 8">
    <name type="scientific">Penicillium salamii</name>
    <dbReference type="NCBI Taxonomy" id="1612424"/>
    <lineage>
        <taxon>Eukaryota</taxon>
        <taxon>Fungi</taxon>
        <taxon>Dikarya</taxon>
        <taxon>Ascomycota</taxon>
        <taxon>Pezizomycotina</taxon>
        <taxon>Eurotiomycetes</taxon>
        <taxon>Eurotiomycetidae</taxon>
        <taxon>Eurotiales</taxon>
        <taxon>Aspergillaceae</taxon>
        <taxon>Penicillium</taxon>
    </lineage>
</organism>
<dbReference type="PANTHER" id="PTHR46910:SF32">
    <property type="entry name" value="TRANSCRIPTION FACTOR DOMAIN-CONTAINING PROTEIN-RELATED"/>
    <property type="match status" value="1"/>
</dbReference>
<feature type="domain" description="Zn(2)-C6 fungal-type" evidence="6">
    <location>
        <begin position="13"/>
        <end position="42"/>
    </location>
</feature>
<evidence type="ECO:0000256" key="3">
    <source>
        <dbReference type="ARBA" id="ARBA00023125"/>
    </source>
</evidence>
<dbReference type="PROSITE" id="PS00463">
    <property type="entry name" value="ZN2_CY6_FUNGAL_1"/>
    <property type="match status" value="1"/>
</dbReference>
<dbReference type="Pfam" id="PF04082">
    <property type="entry name" value="Fungal_trans"/>
    <property type="match status" value="1"/>
</dbReference>
<evidence type="ECO:0000313" key="8">
    <source>
        <dbReference type="Proteomes" id="UP001152592"/>
    </source>
</evidence>
<proteinExistence type="predicted"/>
<dbReference type="CDD" id="cd00067">
    <property type="entry name" value="GAL4"/>
    <property type="match status" value="1"/>
</dbReference>
<evidence type="ECO:0000256" key="4">
    <source>
        <dbReference type="ARBA" id="ARBA00023163"/>
    </source>
</evidence>
<dbReference type="PROSITE" id="PS50048">
    <property type="entry name" value="ZN2_CY6_FUNGAL_2"/>
    <property type="match status" value="1"/>
</dbReference>
<comment type="caution">
    <text evidence="7">The sequence shown here is derived from an EMBL/GenBank/DDBJ whole genome shotgun (WGS) entry which is preliminary data.</text>
</comment>
<dbReference type="AlphaFoldDB" id="A0A9W4JDK9"/>
<dbReference type="InterPro" id="IPR007219">
    <property type="entry name" value="XnlR_reg_dom"/>
</dbReference>
<keyword evidence="4" id="KW-0804">Transcription</keyword>
<evidence type="ECO:0000256" key="5">
    <source>
        <dbReference type="ARBA" id="ARBA00023242"/>
    </source>
</evidence>
<dbReference type="InterPro" id="IPR036864">
    <property type="entry name" value="Zn2-C6_fun-type_DNA-bd_sf"/>
</dbReference>
<dbReference type="EMBL" id="CAJVPD010000247">
    <property type="protein sequence ID" value="CAG8393371.1"/>
    <property type="molecule type" value="Genomic_DNA"/>
</dbReference>
<keyword evidence="1" id="KW-0479">Metal-binding</keyword>
<dbReference type="Gene3D" id="4.10.240.10">
    <property type="entry name" value="Zn(2)-C6 fungal-type DNA-binding domain"/>
    <property type="match status" value="1"/>
</dbReference>
<dbReference type="CDD" id="cd12148">
    <property type="entry name" value="fungal_TF_MHR"/>
    <property type="match status" value="1"/>
</dbReference>
<reference evidence="7" key="1">
    <citation type="submission" date="2021-07" db="EMBL/GenBank/DDBJ databases">
        <authorList>
            <person name="Branca A.L. A."/>
        </authorList>
    </citation>
    <scope>NUCLEOTIDE SEQUENCE</scope>
</reference>
<evidence type="ECO:0000256" key="2">
    <source>
        <dbReference type="ARBA" id="ARBA00023015"/>
    </source>
</evidence>
<dbReference type="SMART" id="SM00906">
    <property type="entry name" value="Fungal_trans"/>
    <property type="match status" value="1"/>
</dbReference>
<gene>
    <name evidence="7" type="ORF">PSALAMII_LOCUS6909</name>
</gene>
<dbReference type="Proteomes" id="UP001152592">
    <property type="component" value="Unassembled WGS sequence"/>
</dbReference>
<dbReference type="GO" id="GO:0000981">
    <property type="term" value="F:DNA-binding transcription factor activity, RNA polymerase II-specific"/>
    <property type="evidence" value="ECO:0007669"/>
    <property type="project" value="InterPro"/>
</dbReference>
<dbReference type="PANTHER" id="PTHR46910">
    <property type="entry name" value="TRANSCRIPTION FACTOR PDR1"/>
    <property type="match status" value="1"/>
</dbReference>
<keyword evidence="5" id="KW-0539">Nucleus</keyword>
<dbReference type="GO" id="GO:0006351">
    <property type="term" value="P:DNA-templated transcription"/>
    <property type="evidence" value="ECO:0007669"/>
    <property type="project" value="InterPro"/>
</dbReference>
<keyword evidence="3" id="KW-0238">DNA-binding</keyword>
<evidence type="ECO:0000313" key="7">
    <source>
        <dbReference type="EMBL" id="CAG8393371.1"/>
    </source>
</evidence>
<dbReference type="OrthoDB" id="413008at2759"/>
<dbReference type="InterPro" id="IPR050987">
    <property type="entry name" value="AtrR-like"/>
</dbReference>
<protein>
    <recommendedName>
        <fullName evidence="6">Zn(2)-C6 fungal-type domain-containing protein</fullName>
    </recommendedName>
</protein>
<dbReference type="Pfam" id="PF00172">
    <property type="entry name" value="Zn_clus"/>
    <property type="match status" value="1"/>
</dbReference>
<keyword evidence="2" id="KW-0805">Transcription regulation</keyword>
<dbReference type="SMART" id="SM00066">
    <property type="entry name" value="GAL4"/>
    <property type="match status" value="1"/>
</dbReference>
<dbReference type="GO" id="GO:0008270">
    <property type="term" value="F:zinc ion binding"/>
    <property type="evidence" value="ECO:0007669"/>
    <property type="project" value="InterPro"/>
</dbReference>
<dbReference type="GO" id="GO:0003677">
    <property type="term" value="F:DNA binding"/>
    <property type="evidence" value="ECO:0007669"/>
    <property type="project" value="UniProtKB-KW"/>
</dbReference>
<dbReference type="InterPro" id="IPR001138">
    <property type="entry name" value="Zn2Cys6_DnaBD"/>
</dbReference>
<accession>A0A9W4JDK9</accession>